<dbReference type="GO" id="GO:0042626">
    <property type="term" value="F:ATPase-coupled transmembrane transporter activity"/>
    <property type="evidence" value="ECO:0007669"/>
    <property type="project" value="InterPro"/>
</dbReference>
<dbReference type="InterPro" id="IPR010067">
    <property type="entry name" value="ABC_SsuA_sub-bd"/>
</dbReference>
<feature type="domain" description="Solute-binding protein family 3/N-terminal" evidence="5">
    <location>
        <begin position="89"/>
        <end position="321"/>
    </location>
</feature>
<accession>A0A383RK63</accession>
<proteinExistence type="inferred from homology"/>
<dbReference type="Pfam" id="PF09084">
    <property type="entry name" value="NMT1"/>
    <property type="match status" value="1"/>
</dbReference>
<name>A0A383RK63_PAEAL</name>
<evidence type="ECO:0000256" key="3">
    <source>
        <dbReference type="ARBA" id="ARBA00022448"/>
    </source>
</evidence>
<evidence type="ECO:0000313" key="7">
    <source>
        <dbReference type="Proteomes" id="UP000304148"/>
    </source>
</evidence>
<dbReference type="EMBL" id="LS992241">
    <property type="protein sequence ID" value="SYX87081.1"/>
    <property type="molecule type" value="Genomic_DNA"/>
</dbReference>
<dbReference type="RefSeq" id="WP_232055743.1">
    <property type="nucleotide sequence ID" value="NZ_LS992241.1"/>
</dbReference>
<protein>
    <submittedName>
        <fullName evidence="6">Nitrate ABC transporter substrate-binding protein</fullName>
    </submittedName>
</protein>
<dbReference type="PANTHER" id="PTHR30024">
    <property type="entry name" value="ALIPHATIC SULFONATES-BINDING PROTEIN-RELATED"/>
    <property type="match status" value="1"/>
</dbReference>
<keyword evidence="4" id="KW-0732">Signal</keyword>
<dbReference type="InterPro" id="IPR001638">
    <property type="entry name" value="Solute-binding_3/MltF_N"/>
</dbReference>
<evidence type="ECO:0000256" key="4">
    <source>
        <dbReference type="ARBA" id="ARBA00022729"/>
    </source>
</evidence>
<comment type="similarity">
    <text evidence="2">Belongs to the bacterial solute-binding protein SsuA/TauA family.</text>
</comment>
<evidence type="ECO:0000259" key="5">
    <source>
        <dbReference type="SMART" id="SM00062"/>
    </source>
</evidence>
<reference evidence="7" key="1">
    <citation type="submission" date="2018-08" db="EMBL/GenBank/DDBJ databases">
        <authorList>
            <person name="Chevrot R."/>
        </authorList>
    </citation>
    <scope>NUCLEOTIDE SEQUENCE [LARGE SCALE GENOMIC DNA]</scope>
</reference>
<dbReference type="SUPFAM" id="SSF53850">
    <property type="entry name" value="Periplasmic binding protein-like II"/>
    <property type="match status" value="1"/>
</dbReference>
<dbReference type="InterPro" id="IPR015168">
    <property type="entry name" value="SsuA/THI5"/>
</dbReference>
<evidence type="ECO:0000256" key="1">
    <source>
        <dbReference type="ARBA" id="ARBA00004418"/>
    </source>
</evidence>
<dbReference type="PANTHER" id="PTHR30024:SF42">
    <property type="entry name" value="ALIPHATIC SULFONATES-BINDING PROTEIN-RELATED"/>
    <property type="match status" value="1"/>
</dbReference>
<evidence type="ECO:0000256" key="2">
    <source>
        <dbReference type="ARBA" id="ARBA00010742"/>
    </source>
</evidence>
<comment type="subcellular location">
    <subcellularLocation>
        <location evidence="1">Periplasm</location>
    </subcellularLocation>
</comment>
<dbReference type="SMART" id="SM00062">
    <property type="entry name" value="PBPb"/>
    <property type="match status" value="1"/>
</dbReference>
<evidence type="ECO:0000313" key="6">
    <source>
        <dbReference type="EMBL" id="SYX87081.1"/>
    </source>
</evidence>
<organism evidence="6 7">
    <name type="scientific">Paenibacillus alvei</name>
    <name type="common">Bacillus alvei</name>
    <dbReference type="NCBI Taxonomy" id="44250"/>
    <lineage>
        <taxon>Bacteria</taxon>
        <taxon>Bacillati</taxon>
        <taxon>Bacillota</taxon>
        <taxon>Bacilli</taxon>
        <taxon>Bacillales</taxon>
        <taxon>Paenibacillaceae</taxon>
        <taxon>Paenibacillus</taxon>
    </lineage>
</organism>
<dbReference type="NCBIfam" id="TIGR01728">
    <property type="entry name" value="SsuA_fam"/>
    <property type="match status" value="1"/>
</dbReference>
<dbReference type="AlphaFoldDB" id="A0A383RK63"/>
<dbReference type="Proteomes" id="UP000304148">
    <property type="component" value="Chromosome"/>
</dbReference>
<dbReference type="GO" id="GO:0016020">
    <property type="term" value="C:membrane"/>
    <property type="evidence" value="ECO:0007669"/>
    <property type="project" value="InterPro"/>
</dbReference>
<dbReference type="GO" id="GO:0042597">
    <property type="term" value="C:periplasmic space"/>
    <property type="evidence" value="ECO:0007669"/>
    <property type="project" value="UniProtKB-SubCell"/>
</dbReference>
<dbReference type="CDD" id="cd13557">
    <property type="entry name" value="PBP2_SsuA"/>
    <property type="match status" value="1"/>
</dbReference>
<sequence length="385" mass="41895">MLNFIVKWGITMSKTQLYALDNLVREIEVTQSEYHANGHPRLRAIQFLISWFCLMAILAGCASGGAGTAGSNGSEADGSAGDKGKSHQVIRIGYQKGNTLNVLKVNGNLEKRLKADGYDVEWKVFAGGNFLLEALSSGSIDFGHAADGSGVFAQAGNKPFVYVGNDLPNPEGIGIVVHPESGFKSIADLKGKKLAVAKGGNHHYLAVMAIERAGLKLEDIQFVYVKDASEGRAVFETRQVDALGSWDPFFAAVQTDLKPLTLTDGQGYSPNRTFYYANEHFAKEKPELVRTILEEIQVSDEWANSHKNAVIKLLSETQGIDKEAIELAVKRRTYGVELFNSAIIDGQQQLADTYYRIGLIPSPIKVADRMPLGAPWAAKDSVTSK</sequence>
<gene>
    <name evidence="6" type="ORF">PBLR_15510</name>
</gene>
<dbReference type="Gene3D" id="3.40.190.10">
    <property type="entry name" value="Periplasmic binding protein-like II"/>
    <property type="match status" value="2"/>
</dbReference>
<keyword evidence="3" id="KW-0813">Transport</keyword>